<feature type="transmembrane region" description="Helical" evidence="1">
    <location>
        <begin position="162"/>
        <end position="179"/>
    </location>
</feature>
<accession>A0A0G0LU10</accession>
<feature type="transmembrane region" description="Helical" evidence="1">
    <location>
        <begin position="59"/>
        <end position="77"/>
    </location>
</feature>
<keyword evidence="1" id="KW-0812">Transmembrane</keyword>
<comment type="caution">
    <text evidence="2">The sequence shown here is derived from an EMBL/GenBank/DDBJ whole genome shotgun (WGS) entry which is preliminary data.</text>
</comment>
<dbReference type="EMBL" id="LBVW01000001">
    <property type="protein sequence ID" value="KKQ94512.1"/>
    <property type="molecule type" value="Genomic_DNA"/>
</dbReference>
<keyword evidence="1" id="KW-0472">Membrane</keyword>
<feature type="transmembrane region" description="Helical" evidence="1">
    <location>
        <begin position="6"/>
        <end position="25"/>
    </location>
</feature>
<dbReference type="Proteomes" id="UP000034932">
    <property type="component" value="Unassembled WGS sequence"/>
</dbReference>
<dbReference type="AlphaFoldDB" id="A0A0G0LU10"/>
<protein>
    <submittedName>
        <fullName evidence="2">Phosphatidate cytidylyltransferase</fullName>
    </submittedName>
</protein>
<dbReference type="STRING" id="1618573.UT19_C0001G0044"/>
<dbReference type="GO" id="GO:0016779">
    <property type="term" value="F:nucleotidyltransferase activity"/>
    <property type="evidence" value="ECO:0007669"/>
    <property type="project" value="UniProtKB-KW"/>
</dbReference>
<keyword evidence="2" id="KW-0808">Transferase</keyword>
<name>A0A0G0LU10_9BACT</name>
<reference evidence="2 3" key="1">
    <citation type="journal article" date="2015" name="Nature">
        <title>rRNA introns, odd ribosomes, and small enigmatic genomes across a large radiation of phyla.</title>
        <authorList>
            <person name="Brown C.T."/>
            <person name="Hug L.A."/>
            <person name="Thomas B.C."/>
            <person name="Sharon I."/>
            <person name="Castelle C.J."/>
            <person name="Singh A."/>
            <person name="Wilkins M.J."/>
            <person name="Williams K.H."/>
            <person name="Banfield J.F."/>
        </authorList>
    </citation>
    <scope>NUCLEOTIDE SEQUENCE [LARGE SCALE GENOMIC DNA]</scope>
</reference>
<feature type="transmembrane region" description="Helical" evidence="1">
    <location>
        <begin position="89"/>
        <end position="106"/>
    </location>
</feature>
<evidence type="ECO:0000313" key="2">
    <source>
        <dbReference type="EMBL" id="KKQ94512.1"/>
    </source>
</evidence>
<evidence type="ECO:0000313" key="3">
    <source>
        <dbReference type="Proteomes" id="UP000034932"/>
    </source>
</evidence>
<organism evidence="2 3">
    <name type="scientific">Candidatus Woesebacteria bacterium GW2011_GWB1_39_10b</name>
    <dbReference type="NCBI Taxonomy" id="1618573"/>
    <lineage>
        <taxon>Bacteria</taxon>
        <taxon>Candidatus Woeseibacteriota</taxon>
    </lineage>
</organism>
<proteinExistence type="predicted"/>
<evidence type="ECO:0000256" key="1">
    <source>
        <dbReference type="SAM" id="Phobius"/>
    </source>
</evidence>
<feature type="transmembrane region" description="Helical" evidence="1">
    <location>
        <begin position="138"/>
        <end position="156"/>
    </location>
</feature>
<keyword evidence="1" id="KW-1133">Transmembrane helix</keyword>
<feature type="transmembrane region" description="Helical" evidence="1">
    <location>
        <begin position="37"/>
        <end position="53"/>
    </location>
</feature>
<gene>
    <name evidence="2" type="ORF">UT19_C0001G0044</name>
</gene>
<keyword evidence="2" id="KW-0548">Nucleotidyltransferase</keyword>
<sequence>MNSYLTGLIYSSVFLLILLFLEYITRRNNFDKELTRRIAHILSGLFGAIMGSILEPPVFITFVLVFLVIISLSYGVKFFSSIHNVKRKTYGEIFLPLGILIAYLLANGSMTNYLASVLILAISDPLAGIIGDISNKKLTYGSVVFFVSTLSVLLVIFKFEQFVFVVSIALIVTLVERISSYGTDNLTIPLASSLLLKLML</sequence>